<dbReference type="Pfam" id="PF02899">
    <property type="entry name" value="Phage_int_SAM_1"/>
    <property type="match status" value="1"/>
</dbReference>
<dbReference type="AlphaFoldDB" id="A0ABD5HRH4"/>
<keyword evidence="2" id="KW-0472">Membrane</keyword>
<evidence type="ECO:0000313" key="4">
    <source>
        <dbReference type="EMBL" id="MDW9207553.1"/>
    </source>
</evidence>
<feature type="transmembrane region" description="Helical" evidence="2">
    <location>
        <begin position="109"/>
        <end position="131"/>
    </location>
</feature>
<dbReference type="EMBL" id="JAWQCK010000001">
    <property type="protein sequence ID" value="MDW9207553.1"/>
    <property type="molecule type" value="Genomic_DNA"/>
</dbReference>
<keyword evidence="1" id="KW-0238">DNA-binding</keyword>
<organism evidence="4 5">
    <name type="scientific">Bacillus thuringiensis serovar toumanoffi</name>
    <dbReference type="NCBI Taxonomy" id="180862"/>
    <lineage>
        <taxon>Bacteria</taxon>
        <taxon>Bacillati</taxon>
        <taxon>Bacillota</taxon>
        <taxon>Bacilli</taxon>
        <taxon>Bacillales</taxon>
        <taxon>Bacillaceae</taxon>
        <taxon>Bacillus</taxon>
        <taxon>Bacillus cereus group</taxon>
    </lineage>
</organism>
<protein>
    <recommendedName>
        <fullName evidence="3">Integrase SAM-like N-terminal domain-containing protein</fullName>
    </recommendedName>
</protein>
<dbReference type="InterPro" id="IPR010998">
    <property type="entry name" value="Integrase_recombinase_N"/>
</dbReference>
<evidence type="ECO:0000256" key="1">
    <source>
        <dbReference type="ARBA" id="ARBA00023125"/>
    </source>
</evidence>
<evidence type="ECO:0000313" key="5">
    <source>
        <dbReference type="Proteomes" id="UP001272716"/>
    </source>
</evidence>
<evidence type="ECO:0000256" key="2">
    <source>
        <dbReference type="SAM" id="Phobius"/>
    </source>
</evidence>
<dbReference type="GO" id="GO:0003677">
    <property type="term" value="F:DNA binding"/>
    <property type="evidence" value="ECO:0007669"/>
    <property type="project" value="UniProtKB-KW"/>
</dbReference>
<dbReference type="Gene3D" id="1.10.150.130">
    <property type="match status" value="1"/>
</dbReference>
<accession>A0ABD5HRH4</accession>
<comment type="caution">
    <text evidence="4">The sequence shown here is derived from an EMBL/GenBank/DDBJ whole genome shotgun (WGS) entry which is preliminary data.</text>
</comment>
<feature type="domain" description="Integrase SAM-like N-terminal" evidence="3">
    <location>
        <begin position="28"/>
        <end position="84"/>
    </location>
</feature>
<reference evidence="4 5" key="1">
    <citation type="submission" date="2023-10" db="EMBL/GenBank/DDBJ databases">
        <title>Draft Genome Sequence of Bacillus thuringiensis serovar. toumanoffi 4059: Identification of a Novel Cry Protein Candidate.</title>
        <authorList>
            <person name="Murdoch R.W."/>
            <person name="Gemler B."/>
            <person name="Heater B.S."/>
        </authorList>
    </citation>
    <scope>NUCLEOTIDE SEQUENCE [LARGE SCALE GENOMIC DNA]</scope>
    <source>
        <strain evidence="4 5">4059</strain>
    </source>
</reference>
<keyword evidence="2" id="KW-0812">Transmembrane</keyword>
<proteinExistence type="predicted"/>
<name>A0ABD5HRH4_BACTU</name>
<sequence length="133" mass="15792">MRVQEVILENGKRYILVDSDGVPVIPVVKYLKYLDVTGKSSNTRKTYCYVLKQYFLYLQETEKDYKHIRLEDLVEFVEWLRNPYESTKIMSLRPVQTLTFEHIMIPSNFFIFNIFKISISLSALLSVWQSIIL</sequence>
<keyword evidence="2" id="KW-1133">Transmembrane helix</keyword>
<evidence type="ECO:0000259" key="3">
    <source>
        <dbReference type="Pfam" id="PF02899"/>
    </source>
</evidence>
<dbReference type="Proteomes" id="UP001272716">
    <property type="component" value="Unassembled WGS sequence"/>
</dbReference>
<dbReference type="InterPro" id="IPR004107">
    <property type="entry name" value="Integrase_SAM-like_N"/>
</dbReference>
<gene>
    <name evidence="4" type="ORF">BTTOUR_01815</name>
</gene>